<name>A0ABQ5GMI0_9ASTR</name>
<evidence type="ECO:0000313" key="1">
    <source>
        <dbReference type="EMBL" id="GJT76645.1"/>
    </source>
</evidence>
<accession>A0ABQ5GMI0</accession>
<proteinExistence type="predicted"/>
<comment type="caution">
    <text evidence="1">The sequence shown here is derived from an EMBL/GenBank/DDBJ whole genome shotgun (WGS) entry which is preliminary data.</text>
</comment>
<dbReference type="EMBL" id="BQNB010018642">
    <property type="protein sequence ID" value="GJT76645.1"/>
    <property type="molecule type" value="Genomic_DNA"/>
</dbReference>
<sequence>MRVFNDLDLLEYSNFISSYCKRTHCKHTAEDDLEVFSTDDLGLDWISAHNFLTRLQKLSSYAFGHLEVSELAACLEKASFLALLVMSKSSESASHLSSLKFSHPNTSALM</sequence>
<reference evidence="1" key="1">
    <citation type="journal article" date="2022" name="Int. J. Mol. Sci.">
        <title>Draft Genome of Tanacetum Coccineum: Genomic Comparison of Closely Related Tanacetum-Family Plants.</title>
        <authorList>
            <person name="Yamashiro T."/>
            <person name="Shiraishi A."/>
            <person name="Nakayama K."/>
            <person name="Satake H."/>
        </authorList>
    </citation>
    <scope>NUCLEOTIDE SEQUENCE</scope>
</reference>
<organism evidence="1 2">
    <name type="scientific">Tanacetum coccineum</name>
    <dbReference type="NCBI Taxonomy" id="301880"/>
    <lineage>
        <taxon>Eukaryota</taxon>
        <taxon>Viridiplantae</taxon>
        <taxon>Streptophyta</taxon>
        <taxon>Embryophyta</taxon>
        <taxon>Tracheophyta</taxon>
        <taxon>Spermatophyta</taxon>
        <taxon>Magnoliopsida</taxon>
        <taxon>eudicotyledons</taxon>
        <taxon>Gunneridae</taxon>
        <taxon>Pentapetalae</taxon>
        <taxon>asterids</taxon>
        <taxon>campanulids</taxon>
        <taxon>Asterales</taxon>
        <taxon>Asteraceae</taxon>
        <taxon>Asteroideae</taxon>
        <taxon>Anthemideae</taxon>
        <taxon>Anthemidinae</taxon>
        <taxon>Tanacetum</taxon>
    </lineage>
</organism>
<dbReference type="Proteomes" id="UP001151760">
    <property type="component" value="Unassembled WGS sequence"/>
</dbReference>
<gene>
    <name evidence="1" type="ORF">Tco_1043370</name>
</gene>
<evidence type="ECO:0000313" key="2">
    <source>
        <dbReference type="Proteomes" id="UP001151760"/>
    </source>
</evidence>
<protein>
    <submittedName>
        <fullName evidence="1">Uncharacterized protein</fullName>
    </submittedName>
</protein>
<reference evidence="1" key="2">
    <citation type="submission" date="2022-01" db="EMBL/GenBank/DDBJ databases">
        <authorList>
            <person name="Yamashiro T."/>
            <person name="Shiraishi A."/>
            <person name="Satake H."/>
            <person name="Nakayama K."/>
        </authorList>
    </citation>
    <scope>NUCLEOTIDE SEQUENCE</scope>
</reference>
<keyword evidence="2" id="KW-1185">Reference proteome</keyword>